<dbReference type="GO" id="GO:0016627">
    <property type="term" value="F:oxidoreductase activity, acting on the CH-CH group of donors"/>
    <property type="evidence" value="ECO:0007669"/>
    <property type="project" value="InterPro"/>
</dbReference>
<dbReference type="EMBL" id="JAERWL010000007">
    <property type="protein sequence ID" value="MBM9476368.1"/>
    <property type="molecule type" value="Genomic_DNA"/>
</dbReference>
<dbReference type="RefSeq" id="WP_205256484.1">
    <property type="nucleotide sequence ID" value="NZ_BAAAPV010000001.1"/>
</dbReference>
<keyword evidence="4" id="KW-1185">Reference proteome</keyword>
<feature type="signal peptide" evidence="2">
    <location>
        <begin position="1"/>
        <end position="27"/>
    </location>
</feature>
<name>A0A939C055_9ACTN</name>
<comment type="caution">
    <text evidence="3">The sequence shown here is derived from an EMBL/GenBank/DDBJ whole genome shotgun (WGS) entry which is preliminary data.</text>
</comment>
<protein>
    <submittedName>
        <fullName evidence="3">Acyl-CoA/acyl-ACP dehydrogenase</fullName>
    </submittedName>
</protein>
<keyword evidence="2" id="KW-0732">Signal</keyword>
<gene>
    <name evidence="3" type="ORF">JL107_07945</name>
</gene>
<dbReference type="InterPro" id="IPR009100">
    <property type="entry name" value="AcylCoA_DH/oxidase_NM_dom_sf"/>
</dbReference>
<dbReference type="Gene3D" id="2.40.110.10">
    <property type="entry name" value="Butyryl-CoA Dehydrogenase, subunit A, domain 2"/>
    <property type="match status" value="1"/>
</dbReference>
<feature type="chain" id="PRO_5037415241" evidence="2">
    <location>
        <begin position="28"/>
        <end position="375"/>
    </location>
</feature>
<sequence length="375" mass="37018">MPVVGDAARLLTGLAVAAAATGGSATAALGAAVRTGAELPPPGAGATALRWSALATLAAADLTAARVAEAHLDALAILAEAGDPDLPGVPGVGADSSWGVFAAEGPGVRVDARATGSGADDGAGGGADSGVGRGADEGSWVLDGTKPWCSLAGSLSHALITAHTPDGRRLFAVTLQDGAGPTATVRVHQDGWVSRGLADVRSGPIDLLGAPGAPVGAAGWYLQRPGFAWGGMGVAACWYGGAVGIARALRRAVAEPGHRAGDQIGQMHLGAVDAQLFAARTVLAAAASAIDAGRADGAAGAVLALRVRAVVASAAQTALDRAARCLGPAPLALDEEHARRVADLQIYLRQQHAERDDAALGRQVSTTAAETGAGW</sequence>
<dbReference type="Proteomes" id="UP000663801">
    <property type="component" value="Unassembled WGS sequence"/>
</dbReference>
<accession>A0A939C055</accession>
<reference evidence="3" key="1">
    <citation type="submission" date="2021-01" db="EMBL/GenBank/DDBJ databases">
        <title>KCTC 19127 draft genome.</title>
        <authorList>
            <person name="An D."/>
        </authorList>
    </citation>
    <scope>NUCLEOTIDE SEQUENCE</scope>
    <source>
        <strain evidence="3">KCTC 19127</strain>
    </source>
</reference>
<evidence type="ECO:0000313" key="3">
    <source>
        <dbReference type="EMBL" id="MBM9476368.1"/>
    </source>
</evidence>
<dbReference type="AlphaFoldDB" id="A0A939C055"/>
<dbReference type="SUPFAM" id="SSF47203">
    <property type="entry name" value="Acyl-CoA dehydrogenase C-terminal domain-like"/>
    <property type="match status" value="1"/>
</dbReference>
<feature type="compositionally biased region" description="Gly residues" evidence="1">
    <location>
        <begin position="119"/>
        <end position="133"/>
    </location>
</feature>
<dbReference type="SUPFAM" id="SSF56645">
    <property type="entry name" value="Acyl-CoA dehydrogenase NM domain-like"/>
    <property type="match status" value="1"/>
</dbReference>
<dbReference type="InterPro" id="IPR036250">
    <property type="entry name" value="AcylCo_DH-like_C"/>
</dbReference>
<proteinExistence type="predicted"/>
<dbReference type="InterPro" id="IPR046373">
    <property type="entry name" value="Acyl-CoA_Oxase/DH_mid-dom_sf"/>
</dbReference>
<evidence type="ECO:0000256" key="1">
    <source>
        <dbReference type="SAM" id="MobiDB-lite"/>
    </source>
</evidence>
<evidence type="ECO:0000313" key="4">
    <source>
        <dbReference type="Proteomes" id="UP000663801"/>
    </source>
</evidence>
<evidence type="ECO:0000256" key="2">
    <source>
        <dbReference type="SAM" id="SignalP"/>
    </source>
</evidence>
<feature type="region of interest" description="Disordered" evidence="1">
    <location>
        <begin position="111"/>
        <end position="134"/>
    </location>
</feature>
<organism evidence="3 4">
    <name type="scientific">Nakamurella flavida</name>
    <dbReference type="NCBI Taxonomy" id="363630"/>
    <lineage>
        <taxon>Bacteria</taxon>
        <taxon>Bacillati</taxon>
        <taxon>Actinomycetota</taxon>
        <taxon>Actinomycetes</taxon>
        <taxon>Nakamurellales</taxon>
        <taxon>Nakamurellaceae</taxon>
        <taxon>Nakamurella</taxon>
    </lineage>
</organism>